<evidence type="ECO:0000313" key="1">
    <source>
        <dbReference type="EMBL" id="OGE39252.1"/>
    </source>
</evidence>
<evidence type="ECO:0000313" key="2">
    <source>
        <dbReference type="Proteomes" id="UP000176527"/>
    </source>
</evidence>
<dbReference type="Proteomes" id="UP000176527">
    <property type="component" value="Unassembled WGS sequence"/>
</dbReference>
<protein>
    <submittedName>
        <fullName evidence="1">Uncharacterized protein</fullName>
    </submittedName>
</protein>
<reference evidence="1 2" key="1">
    <citation type="journal article" date="2016" name="Nat. Commun.">
        <title>Thousands of microbial genomes shed light on interconnected biogeochemical processes in an aquifer system.</title>
        <authorList>
            <person name="Anantharaman K."/>
            <person name="Brown C.T."/>
            <person name="Hug L.A."/>
            <person name="Sharon I."/>
            <person name="Castelle C.J."/>
            <person name="Probst A.J."/>
            <person name="Thomas B.C."/>
            <person name="Singh A."/>
            <person name="Wilkins M.J."/>
            <person name="Karaoz U."/>
            <person name="Brodie E.L."/>
            <person name="Williams K.H."/>
            <person name="Hubbard S.S."/>
            <person name="Banfield J.F."/>
        </authorList>
    </citation>
    <scope>NUCLEOTIDE SEQUENCE [LARGE SCALE GENOMIC DNA]</scope>
</reference>
<sequence>MDLAKQHCVSCKSGVKPFSRKKAEDYLKMVRNWELLASQGDSWKPMRIQRKFVFKNFQGALSFVNPKKHWLVISKQTLV</sequence>
<dbReference type="GO" id="GO:0008124">
    <property type="term" value="F:4-alpha-hydroxytetrahydrobiopterin dehydratase activity"/>
    <property type="evidence" value="ECO:0007669"/>
    <property type="project" value="InterPro"/>
</dbReference>
<dbReference type="SUPFAM" id="SSF55248">
    <property type="entry name" value="PCD-like"/>
    <property type="match status" value="1"/>
</dbReference>
<dbReference type="AlphaFoldDB" id="A0A1F5KE75"/>
<dbReference type="InterPro" id="IPR036428">
    <property type="entry name" value="PCD_sf"/>
</dbReference>
<comment type="caution">
    <text evidence="1">The sequence shown here is derived from an EMBL/GenBank/DDBJ whole genome shotgun (WGS) entry which is preliminary data.</text>
</comment>
<gene>
    <name evidence="1" type="ORF">A3F00_04165</name>
</gene>
<organism evidence="1 2">
    <name type="scientific">Candidatus Daviesbacteria bacterium RIFCSPHIGHO2_12_FULL_37_11</name>
    <dbReference type="NCBI Taxonomy" id="1797777"/>
    <lineage>
        <taxon>Bacteria</taxon>
        <taxon>Candidatus Daviesiibacteriota</taxon>
    </lineage>
</organism>
<name>A0A1F5KE75_9BACT</name>
<proteinExistence type="predicted"/>
<dbReference type="EMBL" id="MFDE01000003">
    <property type="protein sequence ID" value="OGE39252.1"/>
    <property type="molecule type" value="Genomic_DNA"/>
</dbReference>
<dbReference type="GO" id="GO:0006729">
    <property type="term" value="P:tetrahydrobiopterin biosynthetic process"/>
    <property type="evidence" value="ECO:0007669"/>
    <property type="project" value="InterPro"/>
</dbReference>
<accession>A0A1F5KE75</accession>